<dbReference type="PANTHER" id="PTHR38739:SF2">
    <property type="match status" value="1"/>
</dbReference>
<dbReference type="FunCoup" id="Q54GI1">
    <property type="interactions" value="744"/>
</dbReference>
<comment type="caution">
    <text evidence="2">The sequence shown here is derived from an EMBL/GenBank/DDBJ whole genome shotgun (WGS) entry which is preliminary data.</text>
</comment>
<organism evidence="2 3">
    <name type="scientific">Dictyostelium discoideum</name>
    <name type="common">Social amoeba</name>
    <dbReference type="NCBI Taxonomy" id="44689"/>
    <lineage>
        <taxon>Eukaryota</taxon>
        <taxon>Amoebozoa</taxon>
        <taxon>Evosea</taxon>
        <taxon>Eumycetozoa</taxon>
        <taxon>Dictyostelia</taxon>
        <taxon>Dictyosteliales</taxon>
        <taxon>Dictyosteliaceae</taxon>
        <taxon>Dictyostelium</taxon>
    </lineage>
</organism>
<dbReference type="GeneID" id="8627503"/>
<dbReference type="Pfam" id="PF11912">
    <property type="entry name" value="CfaA_B_C"/>
    <property type="match status" value="1"/>
</dbReference>
<name>Q54GI1_DICDI</name>
<sequence length="216" mass="24658">MKYQIFLFFITLLIGYSKVEGVSYLHMTPYLDENCTVSNGENGVGFAFQIGECFGININHSSNNYRVTLDSTGTNGTISEYSDYDITCSEQKSNPDVSYQVGGCYRAPEYANRDIYVATNYVLISIENNPSIPLYGFRETTYGDSACESDPQYYYYYTNDIVFHNGLNEYSSWYCDNDKPYEKLCENSNCKTSSVGGGCIRNFSEWHEKNYFLKSC</sequence>
<accession>Q54GI1</accession>
<dbReference type="HOGENOM" id="CLU_1258105_0_0_1"/>
<dbReference type="VEuPathDB" id="AmoebaDB:DDB_G0290143"/>
<dbReference type="EMBL" id="AAFI02000155">
    <property type="protein sequence ID" value="EAL62366.1"/>
    <property type="molecule type" value="Genomic_DNA"/>
</dbReference>
<gene>
    <name evidence="2" type="ORF">DDB_G0290143</name>
</gene>
<dbReference type="InParanoid" id="Q54GI1"/>
<proteinExistence type="predicted"/>
<evidence type="ECO:0000313" key="2">
    <source>
        <dbReference type="EMBL" id="EAL62366.1"/>
    </source>
</evidence>
<protein>
    <submittedName>
        <fullName evidence="2">Uncharacterized protein</fullName>
    </submittedName>
</protein>
<evidence type="ECO:0000313" key="3">
    <source>
        <dbReference type="Proteomes" id="UP000002195"/>
    </source>
</evidence>
<feature type="chain" id="PRO_5004249892" evidence="1">
    <location>
        <begin position="22"/>
        <end position="216"/>
    </location>
</feature>
<dbReference type="dictyBase" id="DDB_G0290143"/>
<reference evidence="2 3" key="1">
    <citation type="journal article" date="2005" name="Nature">
        <title>The genome of the social amoeba Dictyostelium discoideum.</title>
        <authorList>
            <consortium name="The Dictyostelium discoideum Sequencing Consortium"/>
            <person name="Eichinger L."/>
            <person name="Pachebat J.A."/>
            <person name="Glockner G."/>
            <person name="Rajandream M.A."/>
            <person name="Sucgang R."/>
            <person name="Berriman M."/>
            <person name="Song J."/>
            <person name="Olsen R."/>
            <person name="Szafranski K."/>
            <person name="Xu Q."/>
            <person name="Tunggal B."/>
            <person name="Kummerfeld S."/>
            <person name="Madera M."/>
            <person name="Konfortov B.A."/>
            <person name="Rivero F."/>
            <person name="Bankier A.T."/>
            <person name="Lehmann R."/>
            <person name="Hamlin N."/>
            <person name="Davies R."/>
            <person name="Gaudet P."/>
            <person name="Fey P."/>
            <person name="Pilcher K."/>
            <person name="Chen G."/>
            <person name="Saunders D."/>
            <person name="Sodergren E."/>
            <person name="Davis P."/>
            <person name="Kerhornou A."/>
            <person name="Nie X."/>
            <person name="Hall N."/>
            <person name="Anjard C."/>
            <person name="Hemphill L."/>
            <person name="Bason N."/>
            <person name="Farbrother P."/>
            <person name="Desany B."/>
            <person name="Just E."/>
            <person name="Morio T."/>
            <person name="Rost R."/>
            <person name="Churcher C."/>
            <person name="Cooper J."/>
            <person name="Haydock S."/>
            <person name="van Driessche N."/>
            <person name="Cronin A."/>
            <person name="Goodhead I."/>
            <person name="Muzny D."/>
            <person name="Mourier T."/>
            <person name="Pain A."/>
            <person name="Lu M."/>
            <person name="Harper D."/>
            <person name="Lindsay R."/>
            <person name="Hauser H."/>
            <person name="James K."/>
            <person name="Quiles M."/>
            <person name="Madan Babu M."/>
            <person name="Saito T."/>
            <person name="Buchrieser C."/>
            <person name="Wardroper A."/>
            <person name="Felder M."/>
            <person name="Thangavelu M."/>
            <person name="Johnson D."/>
            <person name="Knights A."/>
            <person name="Loulseged H."/>
            <person name="Mungall K."/>
            <person name="Oliver K."/>
            <person name="Price C."/>
            <person name="Quail M.A."/>
            <person name="Urushihara H."/>
            <person name="Hernandez J."/>
            <person name="Rabbinowitsch E."/>
            <person name="Steffen D."/>
            <person name="Sanders M."/>
            <person name="Ma J."/>
            <person name="Kohara Y."/>
            <person name="Sharp S."/>
            <person name="Simmonds M."/>
            <person name="Spiegler S."/>
            <person name="Tivey A."/>
            <person name="Sugano S."/>
            <person name="White B."/>
            <person name="Walker D."/>
            <person name="Woodward J."/>
            <person name="Winckler T."/>
            <person name="Tanaka Y."/>
            <person name="Shaulsky G."/>
            <person name="Schleicher M."/>
            <person name="Weinstock G."/>
            <person name="Rosenthal A."/>
            <person name="Cox E.C."/>
            <person name="Chisholm R.L."/>
            <person name="Gibbs R."/>
            <person name="Loomis W.F."/>
            <person name="Platzer M."/>
            <person name="Kay R.R."/>
            <person name="Williams J."/>
            <person name="Dear P.H."/>
            <person name="Noegel A.A."/>
            <person name="Barrell B."/>
            <person name="Kuspa A."/>
        </authorList>
    </citation>
    <scope>NUCLEOTIDE SEQUENCE [LARGE SCALE GENOMIC DNA]</scope>
    <source>
        <strain evidence="2 3">AX4</strain>
    </source>
</reference>
<dbReference type="OMA" id="VWNLHEH"/>
<dbReference type="Proteomes" id="UP000002195">
    <property type="component" value="Unassembled WGS sequence"/>
</dbReference>
<evidence type="ECO:0000256" key="1">
    <source>
        <dbReference type="SAM" id="SignalP"/>
    </source>
</evidence>
<dbReference type="PhylomeDB" id="Q54GI1"/>
<keyword evidence="3" id="KW-1185">Reference proteome</keyword>
<dbReference type="eggNOG" id="ENOG502RI6Y">
    <property type="taxonomic scope" value="Eukaryota"/>
</dbReference>
<dbReference type="PANTHER" id="PTHR38739">
    <property type="match status" value="1"/>
</dbReference>
<keyword evidence="1" id="KW-0732">Signal</keyword>
<dbReference type="RefSeq" id="XP_635870.1">
    <property type="nucleotide sequence ID" value="XM_630778.1"/>
</dbReference>
<feature type="signal peptide" evidence="1">
    <location>
        <begin position="1"/>
        <end position="21"/>
    </location>
</feature>
<dbReference type="KEGG" id="ddi:DDB_G0290143"/>
<dbReference type="PaxDb" id="44689-DDB0188744"/>
<dbReference type="InterPro" id="IPR021837">
    <property type="entry name" value="CfaA/B/C"/>
</dbReference>
<dbReference type="AlphaFoldDB" id="Q54GI1"/>